<accession>A0A0G0WRU5</accession>
<reference evidence="1 2" key="1">
    <citation type="journal article" date="2015" name="Nature">
        <title>rRNA introns, odd ribosomes, and small enigmatic genomes across a large radiation of phyla.</title>
        <authorList>
            <person name="Brown C.T."/>
            <person name="Hug L.A."/>
            <person name="Thomas B.C."/>
            <person name="Sharon I."/>
            <person name="Castelle C.J."/>
            <person name="Singh A."/>
            <person name="Wilkins M.J."/>
            <person name="Williams K.H."/>
            <person name="Banfield J.F."/>
        </authorList>
    </citation>
    <scope>NUCLEOTIDE SEQUENCE [LARGE SCALE GENOMIC DNA]</scope>
</reference>
<gene>
    <name evidence="1" type="ORF">UU32_C0007G0007</name>
</gene>
<proteinExistence type="predicted"/>
<sequence>MSGKDDLIGRAELGVSGLRIARVLKEAASQDEQLRNTEATGRDIFKRLTYKEGGDQTLASILKVTECLDNAGIQKVPLNDADLYEDSRIGELFLAWREKGKSLQIFCGGRIGEDFVQRKNNVYMVLVISNSALGKEVIEVIKTDPNKTLEQIMYRIFRSSSGKSFLPEVRYHPGNGQTLSTNPFVYPINKVTSGEIK</sequence>
<comment type="caution">
    <text evidence="1">The sequence shown here is derived from an EMBL/GenBank/DDBJ whole genome shotgun (WGS) entry which is preliminary data.</text>
</comment>
<evidence type="ECO:0000313" key="2">
    <source>
        <dbReference type="Proteomes" id="UP000033858"/>
    </source>
</evidence>
<organism evidence="1 2">
    <name type="scientific">Candidatus Woesebacteria bacterium GW2011_GWB1_41_10</name>
    <dbReference type="NCBI Taxonomy" id="1618577"/>
    <lineage>
        <taxon>Bacteria</taxon>
        <taxon>Candidatus Woeseibacteriota</taxon>
    </lineage>
</organism>
<name>A0A0G0WRU5_9BACT</name>
<dbReference type="Proteomes" id="UP000033858">
    <property type="component" value="Unassembled WGS sequence"/>
</dbReference>
<evidence type="ECO:0000313" key="1">
    <source>
        <dbReference type="EMBL" id="KKR87175.1"/>
    </source>
</evidence>
<dbReference type="EMBL" id="LCAE01000007">
    <property type="protein sequence ID" value="KKR87175.1"/>
    <property type="molecule type" value="Genomic_DNA"/>
</dbReference>
<protein>
    <submittedName>
        <fullName evidence="1">Uncharacterized protein</fullName>
    </submittedName>
</protein>
<dbReference type="AlphaFoldDB" id="A0A0G0WRU5"/>